<dbReference type="InterPro" id="IPR053569">
    <property type="entry name" value="Tungstate_ABC_transporter"/>
</dbReference>
<keyword evidence="7" id="KW-1185">Reference proteome</keyword>
<dbReference type="InterPro" id="IPR027417">
    <property type="entry name" value="P-loop_NTPase"/>
</dbReference>
<keyword evidence="1" id="KW-0813">Transport</keyword>
<evidence type="ECO:0000313" key="6">
    <source>
        <dbReference type="EMBL" id="EEV18938.1"/>
    </source>
</evidence>
<evidence type="ECO:0000256" key="3">
    <source>
        <dbReference type="ARBA" id="ARBA00022840"/>
    </source>
</evidence>
<feature type="domain" description="ABC transporter" evidence="5">
    <location>
        <begin position="108"/>
        <end position="336"/>
    </location>
</feature>
<dbReference type="GO" id="GO:0016020">
    <property type="term" value="C:membrane"/>
    <property type="evidence" value="ECO:0007669"/>
    <property type="project" value="InterPro"/>
</dbReference>
<keyword evidence="2" id="KW-0547">Nucleotide-binding</keyword>
<dbReference type="Pfam" id="PF00005">
    <property type="entry name" value="ABC_tran"/>
    <property type="match status" value="1"/>
</dbReference>
<feature type="compositionally biased region" description="Basic and acidic residues" evidence="4">
    <location>
        <begin position="17"/>
        <end position="26"/>
    </location>
</feature>
<dbReference type="PANTHER" id="PTHR43423">
    <property type="entry name" value="ABC TRANSPORTER I FAMILY MEMBER 17"/>
    <property type="match status" value="1"/>
</dbReference>
<evidence type="ECO:0000259" key="5">
    <source>
        <dbReference type="PROSITE" id="PS50893"/>
    </source>
</evidence>
<dbReference type="CDD" id="cd03225">
    <property type="entry name" value="ABC_cobalt_CbiO_domain1"/>
    <property type="match status" value="1"/>
</dbReference>
<dbReference type="PROSITE" id="PS50893">
    <property type="entry name" value="ABC_TRANSPORTER_2"/>
    <property type="match status" value="1"/>
</dbReference>
<dbReference type="PANTHER" id="PTHR43423:SF1">
    <property type="entry name" value="ABC TRANSPORTER I FAMILY MEMBER 17"/>
    <property type="match status" value="1"/>
</dbReference>
<evidence type="ECO:0000256" key="1">
    <source>
        <dbReference type="ARBA" id="ARBA00022448"/>
    </source>
</evidence>
<name>C8PE65_9BACT</name>
<gene>
    <name evidence="6" type="ORF">CAMGR0001_2415</name>
</gene>
<dbReference type="AlphaFoldDB" id="C8PE65"/>
<dbReference type="eggNOG" id="COG3839">
    <property type="taxonomic scope" value="Bacteria"/>
</dbReference>
<dbReference type="SUPFAM" id="SSF52540">
    <property type="entry name" value="P-loop containing nucleoside triphosphate hydrolases"/>
    <property type="match status" value="1"/>
</dbReference>
<dbReference type="SMART" id="SM00382">
    <property type="entry name" value="AAA"/>
    <property type="match status" value="1"/>
</dbReference>
<dbReference type="InterPro" id="IPR003439">
    <property type="entry name" value="ABC_transporter-like_ATP-bd"/>
</dbReference>
<dbReference type="NCBIfam" id="NF041774">
    <property type="entry name" value="tung_ATPbind_TupC"/>
    <property type="match status" value="1"/>
</dbReference>
<organism evidence="6 7">
    <name type="scientific">Campylobacter gracilis RM3268</name>
    <dbReference type="NCBI Taxonomy" id="553220"/>
    <lineage>
        <taxon>Bacteria</taxon>
        <taxon>Pseudomonadati</taxon>
        <taxon>Campylobacterota</taxon>
        <taxon>Epsilonproteobacteria</taxon>
        <taxon>Campylobacterales</taxon>
        <taxon>Campylobacteraceae</taxon>
        <taxon>Campylobacter</taxon>
    </lineage>
</organism>
<keyword evidence="3 6" id="KW-0067">ATP-binding</keyword>
<dbReference type="Proteomes" id="UP000005709">
    <property type="component" value="Unassembled WGS sequence"/>
</dbReference>
<dbReference type="GO" id="GO:0016887">
    <property type="term" value="F:ATP hydrolysis activity"/>
    <property type="evidence" value="ECO:0007669"/>
    <property type="project" value="InterPro"/>
</dbReference>
<feature type="compositionally biased region" description="Polar residues" evidence="4">
    <location>
        <begin position="27"/>
        <end position="77"/>
    </location>
</feature>
<sequence length="424" mass="46740">MNADKQTRPSKNFAGKNRAERERENFMSENFKSTNSIGENSTSANFASKNFAVGNSKSKNSATENSISANSAGKNSTNKIYASENSARKNFANENSAAVRSVPNSELISVRDLVLRYGRSEILNIPSLDLNTSGITALLGSNGSGKSTLLRILSFLQRPSSGSVELWGQRAPSLQTLRQTCLLLPEPVLLKRSVEQNFKFALKSRGALAEFDERVDEALGLTGLDRGFLSKKHFELSSGQTQRIAFALALAQRAKLYLLDEPTNSLDLAASKLFARAILFMRSRYGCGFIIASHDEKWLSAIAQRSVFLHRGKICEFEYKNIFDVQNGVLKFSDEISLCLEEGLARARKIAINPSKILLSKSPFERCFAGILHSVSLQYGSSLLIKIKAGDLLLKCVTAQDERCWSAGERIYFGFEDGAFLGLE</sequence>
<dbReference type="STRING" id="824.CGRAC_1355"/>
<feature type="region of interest" description="Disordered" evidence="4">
    <location>
        <begin position="1"/>
        <end position="77"/>
    </location>
</feature>
<protein>
    <submittedName>
        <fullName evidence="6">ABC transporter, ATP-binding protein</fullName>
    </submittedName>
</protein>
<dbReference type="InterPro" id="IPR015856">
    <property type="entry name" value="ABC_transpr_CbiO/EcfA_su"/>
</dbReference>
<evidence type="ECO:0000313" key="7">
    <source>
        <dbReference type="Proteomes" id="UP000005709"/>
    </source>
</evidence>
<evidence type="ECO:0000256" key="4">
    <source>
        <dbReference type="SAM" id="MobiDB-lite"/>
    </source>
</evidence>
<dbReference type="InterPro" id="IPR003593">
    <property type="entry name" value="AAA+_ATPase"/>
</dbReference>
<dbReference type="Gene3D" id="3.40.50.300">
    <property type="entry name" value="P-loop containing nucleotide triphosphate hydrolases"/>
    <property type="match status" value="1"/>
</dbReference>
<accession>C8PE65</accession>
<evidence type="ECO:0000256" key="2">
    <source>
        <dbReference type="ARBA" id="ARBA00022741"/>
    </source>
</evidence>
<dbReference type="GO" id="GO:0005524">
    <property type="term" value="F:ATP binding"/>
    <property type="evidence" value="ECO:0007669"/>
    <property type="project" value="UniProtKB-KW"/>
</dbReference>
<dbReference type="EMBL" id="ACYG01000005">
    <property type="protein sequence ID" value="EEV18938.1"/>
    <property type="molecule type" value="Genomic_DNA"/>
</dbReference>
<reference evidence="6 7" key="1">
    <citation type="submission" date="2009-07" db="EMBL/GenBank/DDBJ databases">
        <authorList>
            <person name="Madupu R."/>
            <person name="Sebastian Y."/>
            <person name="Durkin A.S."/>
            <person name="Torralba M."/>
            <person name="Methe B."/>
            <person name="Sutton G.G."/>
            <person name="Strausberg R.L."/>
            <person name="Nelson K.E."/>
        </authorList>
    </citation>
    <scope>NUCLEOTIDE SEQUENCE [LARGE SCALE GENOMIC DNA]</scope>
    <source>
        <strain evidence="6 7">RM3268</strain>
    </source>
</reference>
<comment type="caution">
    <text evidence="6">The sequence shown here is derived from an EMBL/GenBank/DDBJ whole genome shotgun (WGS) entry which is preliminary data.</text>
</comment>
<proteinExistence type="predicted"/>
<dbReference type="RefSeq" id="WP_005869211.1">
    <property type="nucleotide sequence ID" value="NZ_ACYG01000005.1"/>
</dbReference>
<dbReference type="GO" id="GO:0055085">
    <property type="term" value="P:transmembrane transport"/>
    <property type="evidence" value="ECO:0007669"/>
    <property type="project" value="InterPro"/>
</dbReference>